<evidence type="ECO:0000259" key="9">
    <source>
        <dbReference type="PROSITE" id="PS00651"/>
    </source>
</evidence>
<dbReference type="InterPro" id="IPR036935">
    <property type="entry name" value="Ribosomal_bL9_N_sf"/>
</dbReference>
<organism evidence="10 11">
    <name type="scientific">Dyadobacter jejuensis</name>
    <dbReference type="NCBI Taxonomy" id="1082580"/>
    <lineage>
        <taxon>Bacteria</taxon>
        <taxon>Pseudomonadati</taxon>
        <taxon>Bacteroidota</taxon>
        <taxon>Cytophagia</taxon>
        <taxon>Cytophagales</taxon>
        <taxon>Spirosomataceae</taxon>
        <taxon>Dyadobacter</taxon>
    </lineage>
</organism>
<dbReference type="Proteomes" id="UP000245880">
    <property type="component" value="Unassembled WGS sequence"/>
</dbReference>
<comment type="function">
    <text evidence="7">Binds to the 23S rRNA.</text>
</comment>
<comment type="caution">
    <text evidence="10">The sequence shown here is derived from an EMBL/GenBank/DDBJ whole genome shotgun (WGS) entry which is preliminary data.</text>
</comment>
<dbReference type="AlphaFoldDB" id="A0A316B7F0"/>
<dbReference type="GO" id="GO:0006412">
    <property type="term" value="P:translation"/>
    <property type="evidence" value="ECO:0007669"/>
    <property type="project" value="UniProtKB-UniRule"/>
</dbReference>
<dbReference type="EMBL" id="QGDT01000004">
    <property type="protein sequence ID" value="PWJ58547.1"/>
    <property type="molecule type" value="Genomic_DNA"/>
</dbReference>
<proteinExistence type="inferred from homology"/>
<evidence type="ECO:0000256" key="2">
    <source>
        <dbReference type="ARBA" id="ARBA00022730"/>
    </source>
</evidence>
<keyword evidence="11" id="KW-1185">Reference proteome</keyword>
<keyword evidence="4 7" id="KW-0689">Ribosomal protein</keyword>
<evidence type="ECO:0000256" key="3">
    <source>
        <dbReference type="ARBA" id="ARBA00022884"/>
    </source>
</evidence>
<dbReference type="GO" id="GO:0019843">
    <property type="term" value="F:rRNA binding"/>
    <property type="evidence" value="ECO:0007669"/>
    <property type="project" value="UniProtKB-UniRule"/>
</dbReference>
<comment type="similarity">
    <text evidence="1 7">Belongs to the bacterial ribosomal protein bL9 family.</text>
</comment>
<feature type="domain" description="Ribosomal protein L9" evidence="9">
    <location>
        <begin position="13"/>
        <end position="40"/>
    </location>
</feature>
<name>A0A316B7F0_9BACT</name>
<dbReference type="PROSITE" id="PS00651">
    <property type="entry name" value="RIBOSOMAL_L9"/>
    <property type="match status" value="1"/>
</dbReference>
<dbReference type="OrthoDB" id="9788336at2"/>
<evidence type="ECO:0000256" key="1">
    <source>
        <dbReference type="ARBA" id="ARBA00010605"/>
    </source>
</evidence>
<evidence type="ECO:0000256" key="4">
    <source>
        <dbReference type="ARBA" id="ARBA00022980"/>
    </source>
</evidence>
<dbReference type="InterPro" id="IPR036791">
    <property type="entry name" value="Ribosomal_bL9_C_sf"/>
</dbReference>
<evidence type="ECO:0000256" key="5">
    <source>
        <dbReference type="ARBA" id="ARBA00023274"/>
    </source>
</evidence>
<gene>
    <name evidence="7" type="primary">rplI</name>
    <name evidence="10" type="ORF">CLV98_104407</name>
</gene>
<dbReference type="SUPFAM" id="SSF55653">
    <property type="entry name" value="Ribosomal protein L9 C-domain"/>
    <property type="match status" value="1"/>
</dbReference>
<dbReference type="InterPro" id="IPR009027">
    <property type="entry name" value="Ribosomal_bL9/RNase_H1_N"/>
</dbReference>
<keyword evidence="3 7" id="KW-0694">RNA-binding</keyword>
<dbReference type="Gene3D" id="3.40.5.10">
    <property type="entry name" value="Ribosomal protein L9, N-terminal domain"/>
    <property type="match status" value="1"/>
</dbReference>
<dbReference type="InterPro" id="IPR000244">
    <property type="entry name" value="Ribosomal_bL9"/>
</dbReference>
<dbReference type="Pfam" id="PF01281">
    <property type="entry name" value="Ribosomal_L9_N"/>
    <property type="match status" value="1"/>
</dbReference>
<dbReference type="GO" id="GO:0003735">
    <property type="term" value="F:structural constituent of ribosome"/>
    <property type="evidence" value="ECO:0007669"/>
    <property type="project" value="InterPro"/>
</dbReference>
<dbReference type="Pfam" id="PF03948">
    <property type="entry name" value="Ribosomal_L9_C"/>
    <property type="match status" value="1"/>
</dbReference>
<dbReference type="Gene3D" id="3.10.430.100">
    <property type="entry name" value="Ribosomal protein L9, C-terminal domain"/>
    <property type="match status" value="1"/>
</dbReference>
<dbReference type="InterPro" id="IPR020594">
    <property type="entry name" value="Ribosomal_bL9_bac/chp"/>
</dbReference>
<evidence type="ECO:0000256" key="7">
    <source>
        <dbReference type="HAMAP-Rule" id="MF_00503"/>
    </source>
</evidence>
<evidence type="ECO:0000256" key="8">
    <source>
        <dbReference type="SAM" id="Coils"/>
    </source>
</evidence>
<dbReference type="SUPFAM" id="SSF55658">
    <property type="entry name" value="L9 N-domain-like"/>
    <property type="match status" value="1"/>
</dbReference>
<dbReference type="PANTHER" id="PTHR21368">
    <property type="entry name" value="50S RIBOSOMAL PROTEIN L9"/>
    <property type="match status" value="1"/>
</dbReference>
<dbReference type="GO" id="GO:1990904">
    <property type="term" value="C:ribonucleoprotein complex"/>
    <property type="evidence" value="ECO:0007669"/>
    <property type="project" value="UniProtKB-KW"/>
</dbReference>
<dbReference type="InterPro" id="IPR020069">
    <property type="entry name" value="Ribosomal_bL9_C"/>
</dbReference>
<dbReference type="HAMAP" id="MF_00503">
    <property type="entry name" value="Ribosomal_bL9"/>
    <property type="match status" value="1"/>
</dbReference>
<keyword evidence="2 7" id="KW-0699">rRNA-binding</keyword>
<dbReference type="GO" id="GO:0005840">
    <property type="term" value="C:ribosome"/>
    <property type="evidence" value="ECO:0007669"/>
    <property type="project" value="UniProtKB-KW"/>
</dbReference>
<protein>
    <recommendedName>
        <fullName evidence="6 7">Large ribosomal subunit protein bL9</fullName>
    </recommendedName>
</protein>
<dbReference type="RefSeq" id="WP_109674377.1">
    <property type="nucleotide sequence ID" value="NZ_QGDT01000004.1"/>
</dbReference>
<keyword evidence="5 7" id="KW-0687">Ribonucleoprotein</keyword>
<keyword evidence="8" id="KW-0175">Coiled coil</keyword>
<evidence type="ECO:0000313" key="11">
    <source>
        <dbReference type="Proteomes" id="UP000245880"/>
    </source>
</evidence>
<feature type="coiled-coil region" evidence="8">
    <location>
        <begin position="44"/>
        <end position="71"/>
    </location>
</feature>
<dbReference type="InterPro" id="IPR020070">
    <property type="entry name" value="Ribosomal_bL9_N"/>
</dbReference>
<accession>A0A316B7F0</accession>
<sequence length="150" mass="16324">MEIILLTDIAGVGYKNDIVSVKAGYGRNYLIPQGFALLANASNRKIVAENVRQASHKAEKLKKDAEDIAAAIGEMVIEIRTVVGESGRIFGRVTNTQVADILKSKGFDIDRKKITVDDVKSIGSYTAIVDLHKEVKHTLAVNVMAAEDNQ</sequence>
<evidence type="ECO:0000256" key="6">
    <source>
        <dbReference type="ARBA" id="ARBA00035292"/>
    </source>
</evidence>
<evidence type="ECO:0000313" key="10">
    <source>
        <dbReference type="EMBL" id="PWJ58547.1"/>
    </source>
</evidence>
<reference evidence="10 11" key="1">
    <citation type="submission" date="2018-03" db="EMBL/GenBank/DDBJ databases">
        <title>Genomic Encyclopedia of Archaeal and Bacterial Type Strains, Phase II (KMG-II): from individual species to whole genera.</title>
        <authorList>
            <person name="Goeker M."/>
        </authorList>
    </citation>
    <scope>NUCLEOTIDE SEQUENCE [LARGE SCALE GENOMIC DNA]</scope>
    <source>
        <strain evidence="10 11">DSM 100346</strain>
    </source>
</reference>
<dbReference type="NCBIfam" id="TIGR00158">
    <property type="entry name" value="L9"/>
    <property type="match status" value="1"/>
</dbReference>